<evidence type="ECO:0000256" key="1">
    <source>
        <dbReference type="ARBA" id="ARBA00004123"/>
    </source>
</evidence>
<accession>A0ABD1FFP5</accession>
<evidence type="ECO:0000256" key="6">
    <source>
        <dbReference type="SAM" id="MobiDB-lite"/>
    </source>
</evidence>
<dbReference type="Pfam" id="PF00249">
    <property type="entry name" value="Myb_DNA-binding"/>
    <property type="match status" value="1"/>
</dbReference>
<dbReference type="SUPFAM" id="SSF46689">
    <property type="entry name" value="Homeodomain-like"/>
    <property type="match status" value="1"/>
</dbReference>
<feature type="compositionally biased region" description="Basic and acidic residues" evidence="6">
    <location>
        <begin position="382"/>
        <end position="392"/>
    </location>
</feature>
<feature type="compositionally biased region" description="Polar residues" evidence="6">
    <location>
        <begin position="121"/>
        <end position="135"/>
    </location>
</feature>
<dbReference type="InterPro" id="IPR017930">
    <property type="entry name" value="Myb_dom"/>
</dbReference>
<evidence type="ECO:0008006" key="11">
    <source>
        <dbReference type="Google" id="ProtNLM"/>
    </source>
</evidence>
<dbReference type="PROSITE" id="PS51294">
    <property type="entry name" value="HTH_MYB"/>
    <property type="match status" value="1"/>
</dbReference>
<feature type="region of interest" description="Disordered" evidence="6">
    <location>
        <begin position="382"/>
        <end position="403"/>
    </location>
</feature>
<feature type="region of interest" description="Disordered" evidence="6">
    <location>
        <begin position="116"/>
        <end position="135"/>
    </location>
</feature>
<dbReference type="PROSITE" id="PS50135">
    <property type="entry name" value="ZF_ZZ_2"/>
    <property type="match status" value="1"/>
</dbReference>
<dbReference type="Pfam" id="PF00569">
    <property type="entry name" value="ZZ"/>
    <property type="match status" value="1"/>
</dbReference>
<feature type="domain" description="HTH myb-type" evidence="8">
    <location>
        <begin position="133"/>
        <end position="187"/>
    </location>
</feature>
<evidence type="ECO:0000256" key="2">
    <source>
        <dbReference type="ARBA" id="ARBA00022723"/>
    </source>
</evidence>
<feature type="compositionally biased region" description="Acidic residues" evidence="6">
    <location>
        <begin position="393"/>
        <end position="403"/>
    </location>
</feature>
<evidence type="ECO:0000313" key="10">
    <source>
        <dbReference type="Proteomes" id="UP001566132"/>
    </source>
</evidence>
<dbReference type="PANTHER" id="PTHR22705">
    <property type="entry name" value="ZINC FINGER, ZZ DOMAIN CONTAINING 3"/>
    <property type="match status" value="1"/>
</dbReference>
<dbReference type="InterPro" id="IPR001005">
    <property type="entry name" value="SANT/Myb"/>
</dbReference>
<dbReference type="InterPro" id="IPR037830">
    <property type="entry name" value="ZZZ3"/>
</dbReference>
<organism evidence="9 10">
    <name type="scientific">Hypothenemus hampei</name>
    <name type="common">Coffee berry borer</name>
    <dbReference type="NCBI Taxonomy" id="57062"/>
    <lineage>
        <taxon>Eukaryota</taxon>
        <taxon>Metazoa</taxon>
        <taxon>Ecdysozoa</taxon>
        <taxon>Arthropoda</taxon>
        <taxon>Hexapoda</taxon>
        <taxon>Insecta</taxon>
        <taxon>Pterygota</taxon>
        <taxon>Neoptera</taxon>
        <taxon>Endopterygota</taxon>
        <taxon>Coleoptera</taxon>
        <taxon>Polyphaga</taxon>
        <taxon>Cucujiformia</taxon>
        <taxon>Curculionidae</taxon>
        <taxon>Scolytinae</taxon>
        <taxon>Hypothenemus</taxon>
    </lineage>
</organism>
<dbReference type="EMBL" id="JBDJPC010000001">
    <property type="protein sequence ID" value="KAL1518095.1"/>
    <property type="molecule type" value="Genomic_DNA"/>
</dbReference>
<gene>
    <name evidence="9" type="ORF">ABEB36_001770</name>
</gene>
<keyword evidence="10" id="KW-1185">Reference proteome</keyword>
<dbReference type="AlphaFoldDB" id="A0ABD1FFP5"/>
<proteinExistence type="predicted"/>
<dbReference type="Proteomes" id="UP001566132">
    <property type="component" value="Unassembled WGS sequence"/>
</dbReference>
<keyword evidence="3 5" id="KW-0863">Zinc-finger</keyword>
<dbReference type="InterPro" id="IPR009057">
    <property type="entry name" value="Homeodomain-like_sf"/>
</dbReference>
<dbReference type="SMART" id="SM00717">
    <property type="entry name" value="SANT"/>
    <property type="match status" value="1"/>
</dbReference>
<dbReference type="SMART" id="SM00291">
    <property type="entry name" value="ZnF_ZZ"/>
    <property type="match status" value="1"/>
</dbReference>
<dbReference type="SUPFAM" id="SSF57850">
    <property type="entry name" value="RING/U-box"/>
    <property type="match status" value="1"/>
</dbReference>
<comment type="caution">
    <text evidence="9">The sequence shown here is derived from an EMBL/GenBank/DDBJ whole genome shotgun (WGS) entry which is preliminary data.</text>
</comment>
<keyword evidence="4" id="KW-0862">Zinc</keyword>
<evidence type="ECO:0000256" key="5">
    <source>
        <dbReference type="PROSITE-ProRule" id="PRU00228"/>
    </source>
</evidence>
<dbReference type="PANTHER" id="PTHR22705:SF0">
    <property type="entry name" value="ZZ-TYPE ZINC FINGER-CONTAINING PROTEIN 3"/>
    <property type="match status" value="1"/>
</dbReference>
<evidence type="ECO:0000259" key="7">
    <source>
        <dbReference type="PROSITE" id="PS50135"/>
    </source>
</evidence>
<dbReference type="GO" id="GO:0005634">
    <property type="term" value="C:nucleus"/>
    <property type="evidence" value="ECO:0007669"/>
    <property type="project" value="UniProtKB-SubCell"/>
</dbReference>
<dbReference type="CDD" id="cd00167">
    <property type="entry name" value="SANT"/>
    <property type="match status" value="1"/>
</dbReference>
<dbReference type="Gene3D" id="1.10.10.60">
    <property type="entry name" value="Homeodomain-like"/>
    <property type="match status" value="1"/>
</dbReference>
<evidence type="ECO:0000256" key="4">
    <source>
        <dbReference type="ARBA" id="ARBA00022833"/>
    </source>
</evidence>
<dbReference type="Gene3D" id="3.30.60.90">
    <property type="match status" value="1"/>
</dbReference>
<evidence type="ECO:0000259" key="8">
    <source>
        <dbReference type="PROSITE" id="PS51294"/>
    </source>
</evidence>
<dbReference type="GO" id="GO:0070461">
    <property type="term" value="C:SAGA-type complex"/>
    <property type="evidence" value="ECO:0007669"/>
    <property type="project" value="UniProtKB-ARBA"/>
</dbReference>
<dbReference type="GO" id="GO:0008270">
    <property type="term" value="F:zinc ion binding"/>
    <property type="evidence" value="ECO:0007669"/>
    <property type="project" value="UniProtKB-KW"/>
</dbReference>
<comment type="subcellular location">
    <subcellularLocation>
        <location evidence="1">Nucleus</location>
    </subcellularLocation>
</comment>
<reference evidence="9 10" key="1">
    <citation type="submission" date="2024-05" db="EMBL/GenBank/DDBJ databases">
        <title>Genetic variation in Jamaican populations of the coffee berry borer (Hypothenemus hampei).</title>
        <authorList>
            <person name="Errbii M."/>
            <person name="Myrie A."/>
        </authorList>
    </citation>
    <scope>NUCLEOTIDE SEQUENCE [LARGE SCALE GENOMIC DNA]</scope>
    <source>
        <strain evidence="9">JA-Hopewell-2020-01-JO</strain>
        <tissue evidence="9">Whole body</tissue>
    </source>
</reference>
<keyword evidence="2" id="KW-0479">Metal-binding</keyword>
<sequence>MDDIAPPYDSEDDLFSFETDHLALKGNEDYCEVLKTLVVLAAQREKALQDYKTVAELRLEALKNPIEALTNIKNDTFPQIPLLLELPKLPVIDFQKYKVKVLESDLNEIYSRESKVKSEENSGINKPNPTNNRSWTPEEQKRLEELLQVFPPEPVEMKRFHKIAKALGNRTVQQVASRIQKYFLKLYKAGLPIPGRIPKSAEKFKRSSLHKHQRHNHYLWKPTTFFPELNVPVQMTDLENIPGPSDNSNSSNVTIENYLMSTDYHNSKLENPADLQLKLLKRVREFKLHEQSENYIPFTHWDFKCDYCEETPIKGARWHCTMCPESIDYCTDCVVSQLYTESAHPLTHWLSCHQDDTETLFNQTVGQDFDKQIKEELKGKNFEMHLDDKESDGVDDDDDDDES</sequence>
<feature type="domain" description="ZZ-type" evidence="7">
    <location>
        <begin position="300"/>
        <end position="358"/>
    </location>
</feature>
<name>A0ABD1FFP5_HYPHA</name>
<protein>
    <recommendedName>
        <fullName evidence="11">ZZ-type zinc finger-containing protein 3</fullName>
    </recommendedName>
</protein>
<dbReference type="InterPro" id="IPR043145">
    <property type="entry name" value="Znf_ZZ_sf"/>
</dbReference>
<evidence type="ECO:0000313" key="9">
    <source>
        <dbReference type="EMBL" id="KAL1518095.1"/>
    </source>
</evidence>
<evidence type="ECO:0000256" key="3">
    <source>
        <dbReference type="ARBA" id="ARBA00022771"/>
    </source>
</evidence>
<dbReference type="InterPro" id="IPR000433">
    <property type="entry name" value="Znf_ZZ"/>
</dbReference>